<name>A0ABR8W0R8_9GAMM</name>
<dbReference type="Proteomes" id="UP000621930">
    <property type="component" value="Unassembled WGS sequence"/>
</dbReference>
<sequence length="46" mass="5386">MISEHGYSATGVAERLNVSQHSIHKWLKVYSLYVINLRHMNCSKQR</sequence>
<proteinExistence type="predicted"/>
<protein>
    <recommendedName>
        <fullName evidence="3">Helix-turn-helix domain-containing protein</fullName>
    </recommendedName>
</protein>
<evidence type="ECO:0000313" key="1">
    <source>
        <dbReference type="EMBL" id="MBD8010599.1"/>
    </source>
</evidence>
<evidence type="ECO:0000313" key="2">
    <source>
        <dbReference type="Proteomes" id="UP000621930"/>
    </source>
</evidence>
<reference evidence="1 2" key="1">
    <citation type="submission" date="2020-08" db="EMBL/GenBank/DDBJ databases">
        <title>A Genomic Blueprint of the Chicken Gut Microbiome.</title>
        <authorList>
            <person name="Gilroy R."/>
            <person name="Ravi A."/>
            <person name="Getino M."/>
            <person name="Pursley I."/>
            <person name="Horton D.L."/>
            <person name="Alikhan N.-F."/>
            <person name="Baker D."/>
            <person name="Gharbi K."/>
            <person name="Hall N."/>
            <person name="Watson M."/>
            <person name="Adriaenssens E.M."/>
            <person name="Foster-Nyarko E."/>
            <person name="Jarju S."/>
            <person name="Secka A."/>
            <person name="Antonio M."/>
            <person name="Oren A."/>
            <person name="Chaudhuri R."/>
            <person name="La Ragione R.M."/>
            <person name="Hildebrand F."/>
            <person name="Pallen M.J."/>
        </authorList>
    </citation>
    <scope>NUCLEOTIDE SEQUENCE [LARGE SCALE GENOMIC DNA]</scope>
    <source>
        <strain evidence="1 2">Sa1BUA6</strain>
    </source>
</reference>
<accession>A0ABR8W0R8</accession>
<gene>
    <name evidence="1" type="ORF">H9629_14850</name>
</gene>
<comment type="caution">
    <text evidence="1">The sequence shown here is derived from an EMBL/GenBank/DDBJ whole genome shotgun (WGS) entry which is preliminary data.</text>
</comment>
<dbReference type="EMBL" id="JACSPT010000031">
    <property type="protein sequence ID" value="MBD8010599.1"/>
    <property type="molecule type" value="Genomic_DNA"/>
</dbReference>
<organism evidence="1 2">
    <name type="scientific">Acinetobacter pecorum</name>
    <dbReference type="NCBI Taxonomy" id="2762215"/>
    <lineage>
        <taxon>Bacteria</taxon>
        <taxon>Pseudomonadati</taxon>
        <taxon>Pseudomonadota</taxon>
        <taxon>Gammaproteobacteria</taxon>
        <taxon>Moraxellales</taxon>
        <taxon>Moraxellaceae</taxon>
        <taxon>Acinetobacter</taxon>
    </lineage>
</organism>
<evidence type="ECO:0008006" key="3">
    <source>
        <dbReference type="Google" id="ProtNLM"/>
    </source>
</evidence>
<keyword evidence="2" id="KW-1185">Reference proteome</keyword>